<proteinExistence type="predicted"/>
<gene>
    <name evidence="2" type="ORF">HOV93_07030</name>
</gene>
<dbReference type="Gene3D" id="2.60.40.1120">
    <property type="entry name" value="Carboxypeptidase-like, regulatory domain"/>
    <property type="match status" value="1"/>
</dbReference>
<evidence type="ECO:0000313" key="3">
    <source>
        <dbReference type="Proteomes" id="UP000551616"/>
    </source>
</evidence>
<evidence type="ECO:0000256" key="1">
    <source>
        <dbReference type="SAM" id="MobiDB-lite"/>
    </source>
</evidence>
<dbReference type="EMBL" id="JABRWO010000002">
    <property type="protein sequence ID" value="MBA2113554.1"/>
    <property type="molecule type" value="Genomic_DNA"/>
</dbReference>
<accession>A0A7V8V271</accession>
<evidence type="ECO:0000313" key="2">
    <source>
        <dbReference type="EMBL" id="MBA2113554.1"/>
    </source>
</evidence>
<sequence>MTRLIVIATIVASSLTVGCSRQQITRVTVSGVVRLEGQPVPNVEVAFTSQSNPMAFGITDAEGKYLLATRRYGEGVAPGDYTVKIRNIKGSTVPKTYDQRGVETITVSREEANSFDFDLSKNPGKSKLKADSGDGAAES</sequence>
<name>A0A7V8V271_9BACT</name>
<keyword evidence="3" id="KW-1185">Reference proteome</keyword>
<dbReference type="AlphaFoldDB" id="A0A7V8V271"/>
<reference evidence="2 3" key="1">
    <citation type="submission" date="2020-05" db="EMBL/GenBank/DDBJ databases">
        <title>Bremerella alba sp. nov., a novel planctomycete isolated from the surface of the macroalga Fucus spiralis.</title>
        <authorList>
            <person name="Godinho O."/>
            <person name="Botelho R."/>
            <person name="Albuquerque L."/>
            <person name="Wiegand S."/>
            <person name="Da Costa M.S."/>
            <person name="Lobo-Da-Cunha A."/>
            <person name="Jogler C."/>
            <person name="Lage O.M."/>
        </authorList>
    </citation>
    <scope>NUCLEOTIDE SEQUENCE [LARGE SCALE GENOMIC DNA]</scope>
    <source>
        <strain evidence="2 3">FF15</strain>
    </source>
</reference>
<protein>
    <recommendedName>
        <fullName evidence="4">Carboxypeptidase regulatory-like domain-containing protein</fullName>
    </recommendedName>
</protein>
<dbReference type="Proteomes" id="UP000551616">
    <property type="component" value="Unassembled WGS sequence"/>
</dbReference>
<evidence type="ECO:0008006" key="4">
    <source>
        <dbReference type="Google" id="ProtNLM"/>
    </source>
</evidence>
<dbReference type="PROSITE" id="PS51257">
    <property type="entry name" value="PROKAR_LIPOPROTEIN"/>
    <property type="match status" value="1"/>
</dbReference>
<dbReference type="SUPFAM" id="SSF49478">
    <property type="entry name" value="Cna protein B-type domain"/>
    <property type="match status" value="1"/>
</dbReference>
<feature type="region of interest" description="Disordered" evidence="1">
    <location>
        <begin position="113"/>
        <end position="139"/>
    </location>
</feature>
<dbReference type="RefSeq" id="WP_207395061.1">
    <property type="nucleotide sequence ID" value="NZ_JABRWO010000002.1"/>
</dbReference>
<organism evidence="2 3">
    <name type="scientific">Bremerella alba</name>
    <dbReference type="NCBI Taxonomy" id="980252"/>
    <lineage>
        <taxon>Bacteria</taxon>
        <taxon>Pseudomonadati</taxon>
        <taxon>Planctomycetota</taxon>
        <taxon>Planctomycetia</taxon>
        <taxon>Pirellulales</taxon>
        <taxon>Pirellulaceae</taxon>
        <taxon>Bremerella</taxon>
    </lineage>
</organism>
<comment type="caution">
    <text evidence="2">The sequence shown here is derived from an EMBL/GenBank/DDBJ whole genome shotgun (WGS) entry which is preliminary data.</text>
</comment>